<reference evidence="2" key="1">
    <citation type="journal article" date="2020" name="Nature">
        <title>Giant virus diversity and host interactions through global metagenomics.</title>
        <authorList>
            <person name="Schulz F."/>
            <person name="Roux S."/>
            <person name="Paez-Espino D."/>
            <person name="Jungbluth S."/>
            <person name="Walsh D.A."/>
            <person name="Denef V.J."/>
            <person name="McMahon K.D."/>
            <person name="Konstantinidis K.T."/>
            <person name="Eloe-Fadrosh E.A."/>
            <person name="Kyrpides N.C."/>
            <person name="Woyke T."/>
        </authorList>
    </citation>
    <scope>NUCLEOTIDE SEQUENCE</scope>
    <source>
        <strain evidence="2">GVMAG-M-3300013006-15</strain>
    </source>
</reference>
<keyword evidence="1" id="KW-0812">Transmembrane</keyword>
<organism evidence="2">
    <name type="scientific">viral metagenome</name>
    <dbReference type="NCBI Taxonomy" id="1070528"/>
    <lineage>
        <taxon>unclassified sequences</taxon>
        <taxon>metagenomes</taxon>
        <taxon>organismal metagenomes</taxon>
    </lineage>
</organism>
<accession>A0A6C0BJV8</accession>
<sequence length="61" mass="6878">MSSFNMFVGVMVFYAVLSYIIMPAAFYFFVEKNLNSAGNGFIVGSLLSVVLWLNFRSIILK</sequence>
<evidence type="ECO:0000313" key="2">
    <source>
        <dbReference type="EMBL" id="QHS91698.1"/>
    </source>
</evidence>
<dbReference type="AlphaFoldDB" id="A0A6C0BJV8"/>
<protein>
    <submittedName>
        <fullName evidence="2">Uncharacterized protein</fullName>
    </submittedName>
</protein>
<feature type="transmembrane region" description="Helical" evidence="1">
    <location>
        <begin position="7"/>
        <end position="30"/>
    </location>
</feature>
<keyword evidence="1" id="KW-1133">Transmembrane helix</keyword>
<proteinExistence type="predicted"/>
<feature type="transmembrane region" description="Helical" evidence="1">
    <location>
        <begin position="36"/>
        <end position="55"/>
    </location>
</feature>
<name>A0A6C0BJV8_9ZZZZ</name>
<dbReference type="EMBL" id="MN739162">
    <property type="protein sequence ID" value="QHS91698.1"/>
    <property type="molecule type" value="Genomic_DNA"/>
</dbReference>
<evidence type="ECO:0000256" key="1">
    <source>
        <dbReference type="SAM" id="Phobius"/>
    </source>
</evidence>
<keyword evidence="1" id="KW-0472">Membrane</keyword>